<protein>
    <submittedName>
        <fullName evidence="1">Uncharacterized protein</fullName>
    </submittedName>
</protein>
<evidence type="ECO:0000313" key="2">
    <source>
        <dbReference type="Proteomes" id="UP000268696"/>
    </source>
</evidence>
<sequence>MACGATTGKISILKNFIGTDQDTPPHNARNLQASDCKHLQRLYQNIFTRRNLCYVKGEVLIKI</sequence>
<dbReference type="EMBL" id="CP027754">
    <property type="protein sequence ID" value="AZE54401.1"/>
    <property type="molecule type" value="Genomic_DNA"/>
</dbReference>
<reference evidence="1 2" key="1">
    <citation type="submission" date="2018-03" db="EMBL/GenBank/DDBJ databases">
        <title>Diversity of phytobeneficial traits revealed by whole-genome analysis of worldwide-isolated phenazine-producing Pseudomonas spp.</title>
        <authorList>
            <person name="Biessy A."/>
            <person name="Novinscak A."/>
            <person name="Blom J."/>
            <person name="Leger G."/>
            <person name="Thomashow L.S."/>
            <person name="Cazorla F.M."/>
            <person name="Josic D."/>
            <person name="Filion M."/>
        </authorList>
    </citation>
    <scope>NUCLEOTIDE SEQUENCE [LARGE SCALE GENOMIC DNA]</scope>
    <source>
        <strain evidence="1 2">30B</strain>
    </source>
</reference>
<name>A0A3G7U5D9_9PSED</name>
<dbReference type="Proteomes" id="UP000268696">
    <property type="component" value="Chromosome"/>
</dbReference>
<evidence type="ECO:0000313" key="1">
    <source>
        <dbReference type="EMBL" id="AZE54401.1"/>
    </source>
</evidence>
<organism evidence="1 2">
    <name type="scientific">Pseudomonas synxantha</name>
    <dbReference type="NCBI Taxonomy" id="47883"/>
    <lineage>
        <taxon>Bacteria</taxon>
        <taxon>Pseudomonadati</taxon>
        <taxon>Pseudomonadota</taxon>
        <taxon>Gammaproteobacteria</taxon>
        <taxon>Pseudomonadales</taxon>
        <taxon>Pseudomonadaceae</taxon>
        <taxon>Pseudomonas</taxon>
    </lineage>
</organism>
<proteinExistence type="predicted"/>
<accession>A0A3G7U5D9</accession>
<dbReference type="AlphaFoldDB" id="A0A3G7U5D9"/>
<gene>
    <name evidence="1" type="ORF">C4K03_2245</name>
</gene>